<evidence type="ECO:0000256" key="1">
    <source>
        <dbReference type="PROSITE-ProRule" id="PRU00278"/>
    </source>
</evidence>
<proteinExistence type="predicted"/>
<name>A0A8X8YZR6_SALSN</name>
<dbReference type="Proteomes" id="UP000298416">
    <property type="component" value="Unassembled WGS sequence"/>
</dbReference>
<comment type="caution">
    <text evidence="6">The sequence shown here is derived from an EMBL/GenBank/DDBJ whole genome shotgun (WGS) entry which is preliminary data.</text>
</comment>
<dbReference type="InterPro" id="IPR052448">
    <property type="entry name" value="DnaJ_C16_autophagy_reg"/>
</dbReference>
<feature type="region of interest" description="Disordered" evidence="2">
    <location>
        <begin position="701"/>
        <end position="729"/>
    </location>
</feature>
<evidence type="ECO:0008006" key="8">
    <source>
        <dbReference type="Google" id="ProtNLM"/>
    </source>
</evidence>
<keyword evidence="3" id="KW-1133">Transmembrane helix</keyword>
<evidence type="ECO:0000256" key="2">
    <source>
        <dbReference type="SAM" id="MobiDB-lite"/>
    </source>
</evidence>
<evidence type="ECO:0000256" key="3">
    <source>
        <dbReference type="SAM" id="Phobius"/>
    </source>
</evidence>
<keyword evidence="7" id="KW-1185">Reference proteome</keyword>
<dbReference type="Gene3D" id="1.10.287.110">
    <property type="entry name" value="DnaJ domain"/>
    <property type="match status" value="1"/>
</dbReference>
<accession>A0A8X8YZR6</accession>
<dbReference type="Pfam" id="PF00639">
    <property type="entry name" value="Rotamase"/>
    <property type="match status" value="1"/>
</dbReference>
<dbReference type="SUPFAM" id="SSF46565">
    <property type="entry name" value="Chaperone J-domain"/>
    <property type="match status" value="1"/>
</dbReference>
<reference evidence="6" key="2">
    <citation type="submission" date="2020-08" db="EMBL/GenBank/DDBJ databases">
        <title>Plant Genome Project.</title>
        <authorList>
            <person name="Zhang R.-G."/>
        </authorList>
    </citation>
    <scope>NUCLEOTIDE SEQUENCE</scope>
    <source>
        <strain evidence="6">Huo1</strain>
        <tissue evidence="6">Leaf</tissue>
    </source>
</reference>
<gene>
    <name evidence="6" type="ORF">SASPL_154969</name>
</gene>
<keyword evidence="1" id="KW-0697">Rotamase</keyword>
<dbReference type="EMBL" id="PNBA02000022">
    <property type="protein sequence ID" value="KAG6386083.1"/>
    <property type="molecule type" value="Genomic_DNA"/>
</dbReference>
<evidence type="ECO:0000259" key="4">
    <source>
        <dbReference type="PROSITE" id="PS50076"/>
    </source>
</evidence>
<evidence type="ECO:0000313" key="6">
    <source>
        <dbReference type="EMBL" id="KAG6386083.1"/>
    </source>
</evidence>
<feature type="transmembrane region" description="Helical" evidence="3">
    <location>
        <begin position="22"/>
        <end position="40"/>
    </location>
</feature>
<dbReference type="InterPro" id="IPR046357">
    <property type="entry name" value="PPIase_dom_sf"/>
</dbReference>
<reference evidence="6" key="1">
    <citation type="submission" date="2018-01" db="EMBL/GenBank/DDBJ databases">
        <authorList>
            <person name="Mao J.F."/>
        </authorList>
    </citation>
    <scope>NUCLEOTIDE SEQUENCE</scope>
    <source>
        <strain evidence="6">Huo1</strain>
        <tissue evidence="6">Leaf</tissue>
    </source>
</reference>
<protein>
    <recommendedName>
        <fullName evidence="8">Peptidylprolyl isomerase</fullName>
    </recommendedName>
</protein>
<organism evidence="6">
    <name type="scientific">Salvia splendens</name>
    <name type="common">Scarlet sage</name>
    <dbReference type="NCBI Taxonomy" id="180675"/>
    <lineage>
        <taxon>Eukaryota</taxon>
        <taxon>Viridiplantae</taxon>
        <taxon>Streptophyta</taxon>
        <taxon>Embryophyta</taxon>
        <taxon>Tracheophyta</taxon>
        <taxon>Spermatophyta</taxon>
        <taxon>Magnoliopsida</taxon>
        <taxon>eudicotyledons</taxon>
        <taxon>Gunneridae</taxon>
        <taxon>Pentapetalae</taxon>
        <taxon>asterids</taxon>
        <taxon>lamiids</taxon>
        <taxon>Lamiales</taxon>
        <taxon>Lamiaceae</taxon>
        <taxon>Nepetoideae</taxon>
        <taxon>Mentheae</taxon>
        <taxon>Salviinae</taxon>
        <taxon>Salvia</taxon>
        <taxon>Salvia subgen. Calosphace</taxon>
        <taxon>core Calosphace</taxon>
    </lineage>
</organism>
<dbReference type="InterPro" id="IPR000297">
    <property type="entry name" value="PPIase_PpiC"/>
</dbReference>
<evidence type="ECO:0000313" key="7">
    <source>
        <dbReference type="Proteomes" id="UP000298416"/>
    </source>
</evidence>
<sequence>MATPGRQNLPNNPPTISSIKHYYIPLLLLATSVFFQLVVLPRSFPPSHYDVLGIPKYSSVEEVTQAYEKITSRWNSSVTVPPEVDLVKVQYAYELLTNQLLKRDYDIFSIDEYIDVVDKVNEQHSGKHLSEIDLPLIEAASFDPVDQDLEVIKSENFSSIFEDDKPLLLQIISTVSKRSLEFSATWKRIGNLLDGVANTAVVELSDVKLAAYLAEKKSSGQPLFRNGLPTILGFPPGCKSSSCLYRYEDELSVDAVTNWLATSILNLPRIPYHSKESLVQNFLVKSKPHQVKVILISKTGERATPFIRQATRTYSPYATFAFAMWRQEESAFWWNMFGVESAPAIVFVKDPGVEPVVHEGHINSSTFIDLMEKNKYHVLPQLRSLTSMELGCDVNGHSRAGKDTKIWYCALVAGRPSPELSKMRQTMRKVQDKLTDTTGTVDQEPASAPAASALEQKRLTFAWLDGEAQNKYCFFNLHSEDSFETCGPRRSMVDAARLFIVRYERFPRDEKLDAKKQEHILHSWYQTESDPVSTLVAKYNGTSETSEIISWISRIISDGDSREIPPFRTKAPELVPEEADQSWTQNTKRLVPSGGNIKHLASSFKSRFTDHLGDPRIGPSLLLLALMSSGYIWLNKNRSAQTQTQTQSNDSQNECDQTKDSRIAFMHFYTRNAVQEHANWPHFLLFYLYCNIRFLVMGKDSKSAGKGKGKSAGGSDDAGSKGKAKGGKSDGLGTCAYVKARHVLCEKQGKINEAYKKLQDGWLSNGDKVPPAEFAKIAAEYSECPSGKKGGDLGWFPRGKMAGPFQEVAFNTPVGVTSAPFKSTWVFFHSIFRYDEISPDLYSIID</sequence>
<dbReference type="PROSITE" id="PS50198">
    <property type="entry name" value="PPIC_PPIASE_2"/>
    <property type="match status" value="1"/>
</dbReference>
<dbReference type="Gene3D" id="3.10.50.40">
    <property type="match status" value="1"/>
</dbReference>
<keyword evidence="3" id="KW-0472">Membrane</keyword>
<keyword evidence="3" id="KW-0812">Transmembrane</keyword>
<dbReference type="InterPro" id="IPR036869">
    <property type="entry name" value="J_dom_sf"/>
</dbReference>
<dbReference type="PROSITE" id="PS50076">
    <property type="entry name" value="DNAJ_2"/>
    <property type="match status" value="1"/>
</dbReference>
<dbReference type="InterPro" id="IPR001623">
    <property type="entry name" value="DnaJ_domain"/>
</dbReference>
<feature type="domain" description="PpiC" evidence="5">
    <location>
        <begin position="735"/>
        <end position="824"/>
    </location>
</feature>
<dbReference type="PANTHER" id="PTHR44303">
    <property type="entry name" value="DNAJ HOMOLOG SUBFAMILY C MEMBER 16"/>
    <property type="match status" value="1"/>
</dbReference>
<dbReference type="SUPFAM" id="SSF54534">
    <property type="entry name" value="FKBP-like"/>
    <property type="match status" value="1"/>
</dbReference>
<evidence type="ECO:0000259" key="5">
    <source>
        <dbReference type="PROSITE" id="PS50198"/>
    </source>
</evidence>
<feature type="domain" description="J" evidence="4">
    <location>
        <begin position="47"/>
        <end position="109"/>
    </location>
</feature>
<dbReference type="GO" id="GO:0003755">
    <property type="term" value="F:peptidyl-prolyl cis-trans isomerase activity"/>
    <property type="evidence" value="ECO:0007669"/>
    <property type="project" value="UniProtKB-KW"/>
</dbReference>
<dbReference type="PANTHER" id="PTHR44303:SF2">
    <property type="entry name" value="DNAJ HOMOLOG SUBFAMILY C MEMBER 16"/>
    <property type="match status" value="1"/>
</dbReference>
<keyword evidence="1" id="KW-0413">Isomerase</keyword>
<dbReference type="AlphaFoldDB" id="A0A8X8YZR6"/>